<dbReference type="EMBL" id="JBHRZS010000007">
    <property type="protein sequence ID" value="MFC3880443.1"/>
    <property type="molecule type" value="Genomic_DNA"/>
</dbReference>
<evidence type="ECO:0000256" key="1">
    <source>
        <dbReference type="ARBA" id="ARBA00022679"/>
    </source>
</evidence>
<reference evidence="3" key="1">
    <citation type="journal article" date="2019" name="Int. J. Syst. Evol. Microbiol.">
        <title>The Global Catalogue of Microorganisms (GCM) 10K type strain sequencing project: providing services to taxonomists for standard genome sequencing and annotation.</title>
        <authorList>
            <consortium name="The Broad Institute Genomics Platform"/>
            <consortium name="The Broad Institute Genome Sequencing Center for Infectious Disease"/>
            <person name="Wu L."/>
            <person name="Ma J."/>
        </authorList>
    </citation>
    <scope>NUCLEOTIDE SEQUENCE [LARGE SCALE GENOMIC DNA]</scope>
    <source>
        <strain evidence="3">CCUG 60523</strain>
    </source>
</reference>
<evidence type="ECO:0000313" key="3">
    <source>
        <dbReference type="Proteomes" id="UP001595805"/>
    </source>
</evidence>
<dbReference type="PANTHER" id="PTHR46401:SF2">
    <property type="entry name" value="GLYCOSYLTRANSFERASE WBBK-RELATED"/>
    <property type="match status" value="1"/>
</dbReference>
<dbReference type="PANTHER" id="PTHR46401">
    <property type="entry name" value="GLYCOSYLTRANSFERASE WBBK-RELATED"/>
    <property type="match status" value="1"/>
</dbReference>
<dbReference type="Proteomes" id="UP001595805">
    <property type="component" value="Unassembled WGS sequence"/>
</dbReference>
<gene>
    <name evidence="2" type="ORF">ACFOSV_09665</name>
</gene>
<dbReference type="RefSeq" id="WP_377905801.1">
    <property type="nucleotide sequence ID" value="NZ_JBHRZS010000007.1"/>
</dbReference>
<sequence length="429" mass="48675">MKKKVLIITYYWPPSAGSGVQRWLKFAKYLPQFDWEPVIFTPENPDFDLQDESLLAEVSGDLEVIKFPIWEPYQLLNKIRGKKEAHPARVMDQSAKSWIEKASIWARANLLVPDPRVFWVKPSVKFLFELVRQGQFQAIITTGPPHSMHLIGKALKEKYQIPWIADFRDPWSEWEFLDTLPMNARIRKKHQKLEQEVLQQSDAVLTISPTFQANLSRLSGREIKLLTNGYDPSDLPVGFEKKKKEPKTFHLVYTGIIDAIRNPIPLLKAFKEEFGETGEEVKFSFVGRVSDTVRDYVKADDWLSQKVEFPGYVAHEEVFSFYAQADALVLILTNTKNAKGNIPGKLFEYMSTGIPILALGDPKGDSAKILKSAKAGAVYAHSDFAGIQVGLRKMAEGESGESSQHEINQYSRENLAKSLAQILDESTLS</sequence>
<evidence type="ECO:0000313" key="2">
    <source>
        <dbReference type="EMBL" id="MFC3880443.1"/>
    </source>
</evidence>
<keyword evidence="1" id="KW-0808">Transferase</keyword>
<proteinExistence type="predicted"/>
<dbReference type="Gene3D" id="3.40.50.2000">
    <property type="entry name" value="Glycogen Phosphorylase B"/>
    <property type="match status" value="2"/>
</dbReference>
<dbReference type="CDD" id="cd03794">
    <property type="entry name" value="GT4_WbuB-like"/>
    <property type="match status" value="1"/>
</dbReference>
<comment type="caution">
    <text evidence="2">The sequence shown here is derived from an EMBL/GenBank/DDBJ whole genome shotgun (WGS) entry which is preliminary data.</text>
</comment>
<name>A0ABV8AR62_9BACT</name>
<protein>
    <submittedName>
        <fullName evidence="2">Glycosyltransferase family 4 protein</fullName>
    </submittedName>
</protein>
<dbReference type="SUPFAM" id="SSF53756">
    <property type="entry name" value="UDP-Glycosyltransferase/glycogen phosphorylase"/>
    <property type="match status" value="1"/>
</dbReference>
<keyword evidence="3" id="KW-1185">Reference proteome</keyword>
<organism evidence="2 3">
    <name type="scientific">Algoriphagus namhaensis</name>
    <dbReference type="NCBI Taxonomy" id="915353"/>
    <lineage>
        <taxon>Bacteria</taxon>
        <taxon>Pseudomonadati</taxon>
        <taxon>Bacteroidota</taxon>
        <taxon>Cytophagia</taxon>
        <taxon>Cytophagales</taxon>
        <taxon>Cyclobacteriaceae</taxon>
        <taxon>Algoriphagus</taxon>
    </lineage>
</organism>
<dbReference type="Pfam" id="PF13692">
    <property type="entry name" value="Glyco_trans_1_4"/>
    <property type="match status" value="1"/>
</dbReference>
<accession>A0ABV8AR62</accession>